<dbReference type="WBParaSite" id="HCON_00141010-00001">
    <property type="protein sequence ID" value="HCON_00141010-00001"/>
    <property type="gene ID" value="HCON_00141010"/>
</dbReference>
<keyword evidence="1" id="KW-1185">Reference proteome</keyword>
<dbReference type="OMA" id="FEMEAQI"/>
<dbReference type="Pfam" id="PF03564">
    <property type="entry name" value="DUF1759"/>
    <property type="match status" value="1"/>
</dbReference>
<dbReference type="PANTHER" id="PTHR22954:SF3">
    <property type="entry name" value="PROTEIN CBG08539"/>
    <property type="match status" value="1"/>
</dbReference>
<sequence length="270" mass="31248">MANLQQSLDNYIEAADELQPSPDENQMAKFEQNIDSAQATHLKSRHRLNELCLLLEQNADAPMSSPISEETVKPRLAPLHIPKLGWEWDRFWGVFDAVVHRRNLSKIEKMSYLLEALEGPAKDTVSKLQVTADNYEVAIQLLMKKYDNQEMVVNYLLQELQDIQTASTTITDQMDAMDKILAIISQLKRRGENTEAQHMRRAILRKSCDKIQRTILKKRASSQGLSWSTKQLLQDLQVFFEMEAQIENIREPRTKSSTLALRQQREQPNW</sequence>
<dbReference type="PANTHER" id="PTHR22954">
    <property type="entry name" value="RETROVIRAL PROTEASE-RELATED"/>
    <property type="match status" value="1"/>
</dbReference>
<dbReference type="Proteomes" id="UP000025227">
    <property type="component" value="Unplaced"/>
</dbReference>
<dbReference type="AlphaFoldDB" id="A0A7I4YV34"/>
<accession>A0A7I4YV34</accession>
<proteinExistence type="predicted"/>
<reference evidence="2" key="1">
    <citation type="submission" date="2020-12" db="UniProtKB">
        <authorList>
            <consortium name="WormBaseParasite"/>
        </authorList>
    </citation>
    <scope>IDENTIFICATION</scope>
    <source>
        <strain evidence="2">MHco3</strain>
    </source>
</reference>
<organism evidence="1 2">
    <name type="scientific">Haemonchus contortus</name>
    <name type="common">Barber pole worm</name>
    <dbReference type="NCBI Taxonomy" id="6289"/>
    <lineage>
        <taxon>Eukaryota</taxon>
        <taxon>Metazoa</taxon>
        <taxon>Ecdysozoa</taxon>
        <taxon>Nematoda</taxon>
        <taxon>Chromadorea</taxon>
        <taxon>Rhabditida</taxon>
        <taxon>Rhabditina</taxon>
        <taxon>Rhabditomorpha</taxon>
        <taxon>Strongyloidea</taxon>
        <taxon>Trichostrongylidae</taxon>
        <taxon>Haemonchus</taxon>
    </lineage>
</organism>
<dbReference type="InterPro" id="IPR005312">
    <property type="entry name" value="DUF1759"/>
</dbReference>
<name>A0A7I4YV34_HAECO</name>
<dbReference type="OrthoDB" id="5876002at2759"/>
<evidence type="ECO:0000313" key="1">
    <source>
        <dbReference type="Proteomes" id="UP000025227"/>
    </source>
</evidence>
<protein>
    <submittedName>
        <fullName evidence="2">Uncharacterized protein</fullName>
    </submittedName>
</protein>
<evidence type="ECO:0000313" key="2">
    <source>
        <dbReference type="WBParaSite" id="HCON_00141010-00001"/>
    </source>
</evidence>